<dbReference type="Gene3D" id="3.90.1720.30">
    <property type="entry name" value="PPPDE domains"/>
    <property type="match status" value="1"/>
</dbReference>
<proteinExistence type="inferred from homology"/>
<dbReference type="GO" id="GO:0016579">
    <property type="term" value="P:protein deubiquitination"/>
    <property type="evidence" value="ECO:0007669"/>
    <property type="project" value="TreeGrafter"/>
</dbReference>
<evidence type="ECO:0000256" key="4">
    <source>
        <dbReference type="SAM" id="MobiDB-lite"/>
    </source>
</evidence>
<dbReference type="GO" id="GO:0101005">
    <property type="term" value="F:deubiquitinase activity"/>
    <property type="evidence" value="ECO:0007669"/>
    <property type="project" value="TreeGrafter"/>
</dbReference>
<dbReference type="PANTHER" id="PTHR12378">
    <property type="entry name" value="DESUMOYLATING ISOPEPTIDASE"/>
    <property type="match status" value="1"/>
</dbReference>
<evidence type="ECO:0000256" key="1">
    <source>
        <dbReference type="ARBA" id="ARBA00008140"/>
    </source>
</evidence>
<dbReference type="InterPro" id="IPR042266">
    <property type="entry name" value="PPPDE_sf"/>
</dbReference>
<gene>
    <name evidence="6" type="ORF">AAND1436_LOCUS8367</name>
</gene>
<dbReference type="Pfam" id="PF05903">
    <property type="entry name" value="Peptidase_C97"/>
    <property type="match status" value="1"/>
</dbReference>
<feature type="compositionally biased region" description="Low complexity" evidence="4">
    <location>
        <begin position="244"/>
        <end position="253"/>
    </location>
</feature>
<accession>A0A7S2B183</accession>
<keyword evidence="3" id="KW-0378">Hydrolase</keyword>
<evidence type="ECO:0000256" key="2">
    <source>
        <dbReference type="ARBA" id="ARBA00022670"/>
    </source>
</evidence>
<sequence>MASVRLAVSPLGGVPGATAYHTSILLGDEEFSFGHTGIVAAPGTASHIPTGGNPTIHDFGASIRTGRHVANQLVAVLSPHFRQHSYDLLKKNCNTFSDVALFFLTRQRLSSEYKALERFGSSMPALVRVVSGGCYAPNPLAEGFDLEALIRILDSDRESRALRYAADRYSSCPSALGLLSWLPFDLGACLAPLADPALQADMDLARHLQAEEEDVLADEQFARALQAEEDASGREAAPSSTRFGRFGLPGLRMMRGRRSPH</sequence>
<reference evidence="6" key="1">
    <citation type="submission" date="2021-01" db="EMBL/GenBank/DDBJ databases">
        <authorList>
            <person name="Corre E."/>
            <person name="Pelletier E."/>
            <person name="Niang G."/>
            <person name="Scheremetjew M."/>
            <person name="Finn R."/>
            <person name="Kale V."/>
            <person name="Holt S."/>
            <person name="Cochrane G."/>
            <person name="Meng A."/>
            <person name="Brown T."/>
            <person name="Cohen L."/>
        </authorList>
    </citation>
    <scope>NUCLEOTIDE SEQUENCE</scope>
    <source>
        <strain evidence="6">CCMP2222</strain>
    </source>
</reference>
<evidence type="ECO:0000259" key="5">
    <source>
        <dbReference type="PROSITE" id="PS51858"/>
    </source>
</evidence>
<dbReference type="PROSITE" id="PS51858">
    <property type="entry name" value="PPPDE"/>
    <property type="match status" value="1"/>
</dbReference>
<name>A0A7S2B183_9DINO</name>
<organism evidence="6">
    <name type="scientific">Alexandrium andersonii</name>
    <dbReference type="NCBI Taxonomy" id="327968"/>
    <lineage>
        <taxon>Eukaryota</taxon>
        <taxon>Sar</taxon>
        <taxon>Alveolata</taxon>
        <taxon>Dinophyceae</taxon>
        <taxon>Gonyaulacales</taxon>
        <taxon>Pyrocystaceae</taxon>
        <taxon>Alexandrium</taxon>
    </lineage>
</organism>
<evidence type="ECO:0000313" key="6">
    <source>
        <dbReference type="EMBL" id="CAD9383650.1"/>
    </source>
</evidence>
<comment type="similarity">
    <text evidence="1">Belongs to the DeSI family.</text>
</comment>
<dbReference type="PANTHER" id="PTHR12378:SF80">
    <property type="entry name" value="IP06716P-RELATED"/>
    <property type="match status" value="1"/>
</dbReference>
<protein>
    <recommendedName>
        <fullName evidence="5">PPPDE domain-containing protein</fullName>
    </recommendedName>
</protein>
<keyword evidence="2" id="KW-0645">Protease</keyword>
<dbReference type="InterPro" id="IPR008580">
    <property type="entry name" value="PPPDE_dom"/>
</dbReference>
<dbReference type="EMBL" id="HBGQ01016850">
    <property type="protein sequence ID" value="CAD9383650.1"/>
    <property type="molecule type" value="Transcribed_RNA"/>
</dbReference>
<feature type="domain" description="PPPDE" evidence="5">
    <location>
        <begin position="2"/>
        <end position="127"/>
    </location>
</feature>
<feature type="region of interest" description="Disordered" evidence="4">
    <location>
        <begin position="227"/>
        <end position="261"/>
    </location>
</feature>
<evidence type="ECO:0000256" key="3">
    <source>
        <dbReference type="ARBA" id="ARBA00022801"/>
    </source>
</evidence>
<dbReference type="SMART" id="SM01179">
    <property type="entry name" value="DUF862"/>
    <property type="match status" value="1"/>
</dbReference>
<dbReference type="AlphaFoldDB" id="A0A7S2B183"/>
<dbReference type="GO" id="GO:0006508">
    <property type="term" value="P:proteolysis"/>
    <property type="evidence" value="ECO:0007669"/>
    <property type="project" value="UniProtKB-KW"/>
</dbReference>